<dbReference type="PIRSF" id="PIRSF006337">
    <property type="entry name" value="Trehalose_TreZ"/>
    <property type="match status" value="1"/>
</dbReference>
<comment type="similarity">
    <text evidence="3 14">Belongs to the glycosyl hydrolase 13 family.</text>
</comment>
<evidence type="ECO:0000256" key="12">
    <source>
        <dbReference type="ARBA" id="ARBA00034013"/>
    </source>
</evidence>
<dbReference type="InterPro" id="IPR044901">
    <property type="entry name" value="Trehalose_TreZ_E-set_sf"/>
</dbReference>
<reference evidence="16 17" key="1">
    <citation type="submission" date="2020-03" db="EMBL/GenBank/DDBJ databases">
        <title>Salinimicrobium sp. nov, isolated from SCS.</title>
        <authorList>
            <person name="Cao W.R."/>
        </authorList>
    </citation>
    <scope>NUCLEOTIDE SEQUENCE [LARGE SCALE GENOMIC DNA]</scope>
    <source>
        <strain evidence="17">J15B91</strain>
    </source>
</reference>
<gene>
    <name evidence="16" type="primary">treZ</name>
    <name evidence="16" type="ORF">HC175_09920</name>
</gene>
<dbReference type="EC" id="3.2.1.141" evidence="4 13"/>
<dbReference type="Gene3D" id="2.60.40.10">
    <property type="entry name" value="Immunoglobulins"/>
    <property type="match status" value="1"/>
</dbReference>
<feature type="domain" description="Glycosyl hydrolase family 13 catalytic" evidence="15">
    <location>
        <begin position="88"/>
        <end position="458"/>
    </location>
</feature>
<evidence type="ECO:0000256" key="8">
    <source>
        <dbReference type="ARBA" id="ARBA00023277"/>
    </source>
</evidence>
<dbReference type="CDD" id="cd02853">
    <property type="entry name" value="E_set_MTHase_like_N"/>
    <property type="match status" value="1"/>
</dbReference>
<dbReference type="InterPro" id="IPR013783">
    <property type="entry name" value="Ig-like_fold"/>
</dbReference>
<comment type="catalytic activity">
    <reaction evidence="12 14">
        <text>hydrolysis of (1-&gt;4)-alpha-D-glucosidic linkage in 4-alpha-D-[(1-&gt;4)-alpha-D-glucanosyl]n trehalose to yield trehalose and (1-&gt;4)-alpha-D-glucan.</text>
        <dbReference type="EC" id="3.2.1.141"/>
    </reaction>
</comment>
<evidence type="ECO:0000256" key="13">
    <source>
        <dbReference type="NCBIfam" id="TIGR02402"/>
    </source>
</evidence>
<dbReference type="SUPFAM" id="SSF51445">
    <property type="entry name" value="(Trans)glycosidases"/>
    <property type="match status" value="1"/>
</dbReference>
<proteinExistence type="inferred from homology"/>
<protein>
    <recommendedName>
        <fullName evidence="5 13">Malto-oligosyltrehalose trehalohydrolase</fullName>
        <shortName evidence="14">MTHase</shortName>
        <ecNumber evidence="4 13">3.2.1.141</ecNumber>
    </recommendedName>
    <alternativeName>
        <fullName evidence="11 14">4-alpha-D-((1-&gt;4)-alpha-D-glucano)trehalose trehalohydrolase</fullName>
    </alternativeName>
    <alternativeName>
        <fullName evidence="10 14">Maltooligosyl trehalose trehalohydrolase</fullName>
    </alternativeName>
</protein>
<dbReference type="Pfam" id="PF00128">
    <property type="entry name" value="Alpha-amylase"/>
    <property type="match status" value="1"/>
</dbReference>
<dbReference type="Gene3D" id="3.20.20.80">
    <property type="entry name" value="Glycosidases"/>
    <property type="match status" value="1"/>
</dbReference>
<evidence type="ECO:0000256" key="9">
    <source>
        <dbReference type="ARBA" id="ARBA00023295"/>
    </source>
</evidence>
<evidence type="ECO:0000256" key="6">
    <source>
        <dbReference type="ARBA" id="ARBA00022490"/>
    </source>
</evidence>
<sequence>MGKKVGAEYLGNGICEFCVWAPQVDSVEVVIRENTRSYPLTQDKKGYWHTRLSEIEPGSHYKFRLNGESELPDPASKSQPEGVHSWSQIIDPGAHSWKDNGWKGRELSEMIIYELHVGTFTPQGSFEAIINKLDHLEELGINTIELMPIAQFPGERNWGYDGVYPFAAQHSYGGAAGLKKLVDTCHARNFSILLDVVYNHLGPEGNYISEFGPYFTDKYHTPWGSAINFDDDYADAVRNHFIQNALMWLEEYHFDGLRLDAIHEIIDRGARHFLKELSEETDLLEQKTNRNYVLIAESDLNDTRIIADYEKGGYGLEGQWVDDFHHAVHTILTGENSGYYSDFGKMEYLAKTFKQAFIYDGIYSPFRKRSIGNSPKGFGPENFVICIQNHDQVGNRPVGERLSQLVSFEAQKLAAATLLTAGFVPMLFMGEEFGEKNPFQYFVSHGDPDLVKAVQEGRKKEFEYFFRSHKDLDFPDPQAEETFKNSKLNWHFKEDEEKIKLFEFYKKLLDLKKKKVFALFGTADLTTEADEGNKTLKISAENNTEQLFGIYNFGSSTYREDFPEKKPPEIILSSADRKWGGPLDEQPSQQKEIVVMPEAVVIYTLKK</sequence>
<dbReference type="SUPFAM" id="SSF81296">
    <property type="entry name" value="E set domains"/>
    <property type="match status" value="1"/>
</dbReference>
<name>A0ABX1D1P9_9FLAO</name>
<keyword evidence="9 14" id="KW-0326">Glycosidase</keyword>
<evidence type="ECO:0000256" key="11">
    <source>
        <dbReference type="ARBA" id="ARBA00033284"/>
    </source>
</evidence>
<evidence type="ECO:0000256" key="2">
    <source>
        <dbReference type="ARBA" id="ARBA00005199"/>
    </source>
</evidence>
<dbReference type="Gene3D" id="1.10.10.760">
    <property type="entry name" value="E-set domains of sugar-utilizing enzymes"/>
    <property type="match status" value="1"/>
</dbReference>
<keyword evidence="8" id="KW-0119">Carbohydrate metabolism</keyword>
<dbReference type="InterPro" id="IPR006047">
    <property type="entry name" value="GH13_cat_dom"/>
</dbReference>
<evidence type="ECO:0000259" key="15">
    <source>
        <dbReference type="SMART" id="SM00642"/>
    </source>
</evidence>
<evidence type="ECO:0000256" key="7">
    <source>
        <dbReference type="ARBA" id="ARBA00022801"/>
    </source>
</evidence>
<evidence type="ECO:0000256" key="5">
    <source>
        <dbReference type="ARBA" id="ARBA00015938"/>
    </source>
</evidence>
<comment type="subcellular location">
    <subcellularLocation>
        <location evidence="1">Cytoplasm</location>
    </subcellularLocation>
</comment>
<dbReference type="InterPro" id="IPR017853">
    <property type="entry name" value="GH"/>
</dbReference>
<dbReference type="NCBIfam" id="TIGR02402">
    <property type="entry name" value="trehalose_TreZ"/>
    <property type="match status" value="1"/>
</dbReference>
<dbReference type="InterPro" id="IPR004193">
    <property type="entry name" value="Glyco_hydro_13_N"/>
</dbReference>
<evidence type="ECO:0000256" key="10">
    <source>
        <dbReference type="ARBA" id="ARBA00032057"/>
    </source>
</evidence>
<evidence type="ECO:0000256" key="1">
    <source>
        <dbReference type="ARBA" id="ARBA00004496"/>
    </source>
</evidence>
<evidence type="ECO:0000256" key="4">
    <source>
        <dbReference type="ARBA" id="ARBA00012268"/>
    </source>
</evidence>
<evidence type="ECO:0000256" key="14">
    <source>
        <dbReference type="PIRNR" id="PIRNR006337"/>
    </source>
</evidence>
<evidence type="ECO:0000313" key="16">
    <source>
        <dbReference type="EMBL" id="NJW53237.1"/>
    </source>
</evidence>
<evidence type="ECO:0000313" key="17">
    <source>
        <dbReference type="Proteomes" id="UP000703674"/>
    </source>
</evidence>
<dbReference type="SMART" id="SM00642">
    <property type="entry name" value="Aamy"/>
    <property type="match status" value="1"/>
</dbReference>
<keyword evidence="17" id="KW-1185">Reference proteome</keyword>
<dbReference type="Pfam" id="PF02922">
    <property type="entry name" value="CBM_48"/>
    <property type="match status" value="1"/>
</dbReference>
<evidence type="ECO:0000256" key="3">
    <source>
        <dbReference type="ARBA" id="ARBA00008061"/>
    </source>
</evidence>
<dbReference type="PANTHER" id="PTHR43651:SF11">
    <property type="entry name" value="MALTO-OLIGOSYLTREHALOSE TREHALOHYDROLASE"/>
    <property type="match status" value="1"/>
</dbReference>
<keyword evidence="6" id="KW-0963">Cytoplasm</keyword>
<dbReference type="InterPro" id="IPR012768">
    <property type="entry name" value="Trehalose_TreZ"/>
</dbReference>
<keyword evidence="7 14" id="KW-0378">Hydrolase</keyword>
<dbReference type="InterPro" id="IPR014756">
    <property type="entry name" value="Ig_E-set"/>
</dbReference>
<comment type="caution">
    <text evidence="16">The sequence shown here is derived from an EMBL/GenBank/DDBJ whole genome shotgun (WGS) entry which is preliminary data.</text>
</comment>
<accession>A0ABX1D1P9</accession>
<comment type="pathway">
    <text evidence="2 14">Glycan biosynthesis; trehalose biosynthesis.</text>
</comment>
<dbReference type="CDD" id="cd11325">
    <property type="entry name" value="AmyAc_GTHase"/>
    <property type="match status" value="1"/>
</dbReference>
<dbReference type="PANTHER" id="PTHR43651">
    <property type="entry name" value="1,4-ALPHA-GLUCAN-BRANCHING ENZYME"/>
    <property type="match status" value="1"/>
</dbReference>
<dbReference type="EMBL" id="JAAVJR010000005">
    <property type="protein sequence ID" value="NJW53237.1"/>
    <property type="molecule type" value="Genomic_DNA"/>
</dbReference>
<dbReference type="Proteomes" id="UP000703674">
    <property type="component" value="Unassembled WGS sequence"/>
</dbReference>
<organism evidence="16 17">
    <name type="scientific">Salinimicrobium oceani</name>
    <dbReference type="NCBI Taxonomy" id="2722702"/>
    <lineage>
        <taxon>Bacteria</taxon>
        <taxon>Pseudomonadati</taxon>
        <taxon>Bacteroidota</taxon>
        <taxon>Flavobacteriia</taxon>
        <taxon>Flavobacteriales</taxon>
        <taxon>Flavobacteriaceae</taxon>
        <taxon>Salinimicrobium</taxon>
    </lineage>
</organism>